<dbReference type="PATRIC" id="fig|1341181.4.peg.1727"/>
<evidence type="ECO:0000313" key="3">
    <source>
        <dbReference type="EMBL" id="ESU28396.1"/>
    </source>
</evidence>
<feature type="domain" description="TtsA-like Glycoside hydrolase family 108" evidence="1">
    <location>
        <begin position="11"/>
        <end position="101"/>
    </location>
</feature>
<dbReference type="EMBL" id="AVGG01000007">
    <property type="protein sequence ID" value="ESU28396.1"/>
    <property type="molecule type" value="Genomic_DNA"/>
</dbReference>
<accession>V6SP47</accession>
<dbReference type="eggNOG" id="COG3926">
    <property type="taxonomic scope" value="Bacteria"/>
</dbReference>
<organism evidence="3 4">
    <name type="scientific">Flavobacterium limnosediminis JC2902</name>
    <dbReference type="NCBI Taxonomy" id="1341181"/>
    <lineage>
        <taxon>Bacteria</taxon>
        <taxon>Pseudomonadati</taxon>
        <taxon>Bacteroidota</taxon>
        <taxon>Flavobacteriia</taxon>
        <taxon>Flavobacteriales</taxon>
        <taxon>Flavobacteriaceae</taxon>
        <taxon>Flavobacterium</taxon>
    </lineage>
</organism>
<keyword evidence="4" id="KW-1185">Reference proteome</keyword>
<dbReference type="AlphaFoldDB" id="V6SP47"/>
<proteinExistence type="predicted"/>
<evidence type="ECO:0000313" key="4">
    <source>
        <dbReference type="Proteomes" id="UP000018004"/>
    </source>
</evidence>
<protein>
    <submittedName>
        <fullName evidence="3">Uncharacterized protein</fullName>
    </submittedName>
</protein>
<dbReference type="Pfam" id="PF05838">
    <property type="entry name" value="Glyco_hydro_108"/>
    <property type="match status" value="1"/>
</dbReference>
<feature type="domain" description="Peptidoglycan binding" evidence="2">
    <location>
        <begin position="107"/>
        <end position="170"/>
    </location>
</feature>
<dbReference type="OrthoDB" id="672438at2"/>
<dbReference type="InterPro" id="IPR008565">
    <property type="entry name" value="TtsA-like_GH18_dom"/>
</dbReference>
<dbReference type="InterPro" id="IPR018537">
    <property type="entry name" value="Peptidoglycan-bd_3"/>
</dbReference>
<sequence length="183" mass="20501">MASFSYFIPLLLEAEGGYQSMSNDSGNYNSLGQLVGTNFGIAAKTYEVWIKRPPSVTDMKNMLKNTALDIYKFWYWNKLKADSINSQSVANIIVDHAVNAGPQSAGIMIQRILNQKFHKNLAQDGIIGNITIQAINSVNSQVLFDEIKKARHSYYYSIGGAFLDGWISRLNKFSFSEKKKASQ</sequence>
<dbReference type="RefSeq" id="WP_023579379.1">
    <property type="nucleotide sequence ID" value="NZ_AVGG01000007.1"/>
</dbReference>
<name>V6SP47_9FLAO</name>
<reference evidence="3 4" key="1">
    <citation type="submission" date="2013-08" db="EMBL/GenBank/DDBJ databases">
        <title>Flavobacterium limnosediminis JC2902 genome sequencing.</title>
        <authorList>
            <person name="Lee K."/>
            <person name="Yi H."/>
            <person name="Park S."/>
            <person name="Chun J."/>
        </authorList>
    </citation>
    <scope>NUCLEOTIDE SEQUENCE [LARGE SCALE GENOMIC DNA]</scope>
    <source>
        <strain evidence="3 4">JC2902</strain>
    </source>
</reference>
<evidence type="ECO:0000259" key="2">
    <source>
        <dbReference type="Pfam" id="PF09374"/>
    </source>
</evidence>
<comment type="caution">
    <text evidence="3">The sequence shown here is derived from an EMBL/GenBank/DDBJ whole genome shotgun (WGS) entry which is preliminary data.</text>
</comment>
<dbReference type="InterPro" id="IPR023346">
    <property type="entry name" value="Lysozyme-like_dom_sf"/>
</dbReference>
<evidence type="ECO:0000259" key="1">
    <source>
        <dbReference type="Pfam" id="PF05838"/>
    </source>
</evidence>
<gene>
    <name evidence="3" type="ORF">FLJC2902T_17540</name>
</gene>
<dbReference type="Pfam" id="PF09374">
    <property type="entry name" value="PG_binding_3"/>
    <property type="match status" value="1"/>
</dbReference>
<dbReference type="STRING" id="1341181.FLJC2902T_17540"/>
<dbReference type="SUPFAM" id="SSF53955">
    <property type="entry name" value="Lysozyme-like"/>
    <property type="match status" value="1"/>
</dbReference>
<dbReference type="Proteomes" id="UP000018004">
    <property type="component" value="Unassembled WGS sequence"/>
</dbReference>
<dbReference type="Gene3D" id="1.20.141.10">
    <property type="entry name" value="Chitosanase, subunit A, domain 1"/>
    <property type="match status" value="1"/>
</dbReference>